<dbReference type="EMBL" id="CAXAMN010005558">
    <property type="protein sequence ID" value="CAK9014535.1"/>
    <property type="molecule type" value="Genomic_DNA"/>
</dbReference>
<protein>
    <submittedName>
        <fullName evidence="2">Uncharacterized protein</fullName>
    </submittedName>
</protein>
<keyword evidence="3" id="KW-1185">Reference proteome</keyword>
<evidence type="ECO:0000256" key="1">
    <source>
        <dbReference type="SAM" id="SignalP"/>
    </source>
</evidence>
<dbReference type="Proteomes" id="UP001642484">
    <property type="component" value="Unassembled WGS sequence"/>
</dbReference>
<feature type="chain" id="PRO_5047127819" evidence="1">
    <location>
        <begin position="22"/>
        <end position="309"/>
    </location>
</feature>
<reference evidence="2 3" key="1">
    <citation type="submission" date="2024-02" db="EMBL/GenBank/DDBJ databases">
        <authorList>
            <person name="Chen Y."/>
            <person name="Shah S."/>
            <person name="Dougan E. K."/>
            <person name="Thang M."/>
            <person name="Chan C."/>
        </authorList>
    </citation>
    <scope>NUCLEOTIDE SEQUENCE [LARGE SCALE GENOMIC DNA]</scope>
</reference>
<gene>
    <name evidence="2" type="ORF">CCMP2556_LOCUS11738</name>
</gene>
<evidence type="ECO:0000313" key="2">
    <source>
        <dbReference type="EMBL" id="CAK9014535.1"/>
    </source>
</evidence>
<feature type="signal peptide" evidence="1">
    <location>
        <begin position="1"/>
        <end position="21"/>
    </location>
</feature>
<organism evidence="2 3">
    <name type="scientific">Durusdinium trenchii</name>
    <dbReference type="NCBI Taxonomy" id="1381693"/>
    <lineage>
        <taxon>Eukaryota</taxon>
        <taxon>Sar</taxon>
        <taxon>Alveolata</taxon>
        <taxon>Dinophyceae</taxon>
        <taxon>Suessiales</taxon>
        <taxon>Symbiodiniaceae</taxon>
        <taxon>Durusdinium</taxon>
    </lineage>
</organism>
<keyword evidence="1" id="KW-0732">Signal</keyword>
<evidence type="ECO:0000313" key="3">
    <source>
        <dbReference type="Proteomes" id="UP001642484"/>
    </source>
</evidence>
<proteinExistence type="predicted"/>
<sequence>MRPPLWLGACTVLGATREAWAGSLQEPRVVFSANATRKVLAVPGLQDGFLSLVVPRLDLKEGDVVEVATELGKTSLLDVAWTAGQILSKRGTEIELRPLDEQLKPFWFSGVLFRRFPWRYVALDVNDAVEVCTTRGWELAHVQSIQAANDSIAVAFEDGETFPLGRPWVRRPAGNVLGSMDYAQIAVDDKVKVETSRGWEMAKVLHKEIEIGKHCCTSSFCHGKGDSTLDLEMCPDGERFSGRPRIVGPIAVKDQTLKLWKENHQLRAQVAELSALKSMVESISVVQISMFLAQHKISGYVQEMLTPGG</sequence>
<accession>A0ABP0JJD9</accession>
<name>A0ABP0JJD9_9DINO</name>
<comment type="caution">
    <text evidence="2">The sequence shown here is derived from an EMBL/GenBank/DDBJ whole genome shotgun (WGS) entry which is preliminary data.</text>
</comment>